<evidence type="ECO:0000256" key="2">
    <source>
        <dbReference type="ARBA" id="ARBA00022490"/>
    </source>
</evidence>
<dbReference type="PANTHER" id="PTHR43033:SF1">
    <property type="entry name" value="TRNA(ILE)-LYSIDINE SYNTHASE-RELATED"/>
    <property type="match status" value="1"/>
</dbReference>
<dbReference type="CDD" id="cd01992">
    <property type="entry name" value="TilS_N"/>
    <property type="match status" value="1"/>
</dbReference>
<dbReference type="AlphaFoldDB" id="A0A1Y4LCF9"/>
<comment type="catalytic activity">
    <reaction evidence="7 8">
        <text>cytidine(34) in tRNA(Ile2) + L-lysine + ATP = lysidine(34) in tRNA(Ile2) + AMP + diphosphate + H(+)</text>
        <dbReference type="Rhea" id="RHEA:43744"/>
        <dbReference type="Rhea" id="RHEA-COMP:10625"/>
        <dbReference type="Rhea" id="RHEA-COMP:10670"/>
        <dbReference type="ChEBI" id="CHEBI:15378"/>
        <dbReference type="ChEBI" id="CHEBI:30616"/>
        <dbReference type="ChEBI" id="CHEBI:32551"/>
        <dbReference type="ChEBI" id="CHEBI:33019"/>
        <dbReference type="ChEBI" id="CHEBI:82748"/>
        <dbReference type="ChEBI" id="CHEBI:83665"/>
        <dbReference type="ChEBI" id="CHEBI:456215"/>
        <dbReference type="EC" id="6.3.4.19"/>
    </reaction>
</comment>
<evidence type="ECO:0000259" key="9">
    <source>
        <dbReference type="SMART" id="SM00977"/>
    </source>
</evidence>
<dbReference type="HAMAP" id="MF_01161">
    <property type="entry name" value="tRNA_Ile_lys_synt"/>
    <property type="match status" value="1"/>
</dbReference>
<dbReference type="PANTHER" id="PTHR43033">
    <property type="entry name" value="TRNA(ILE)-LYSIDINE SYNTHASE-RELATED"/>
    <property type="match status" value="1"/>
</dbReference>
<dbReference type="EC" id="6.3.4.19" evidence="8"/>
<evidence type="ECO:0000313" key="11">
    <source>
        <dbReference type="Proteomes" id="UP000195897"/>
    </source>
</evidence>
<name>A0A1Y4LCF9_9FIRM</name>
<dbReference type="InterPro" id="IPR012094">
    <property type="entry name" value="tRNA_Ile_lys_synt"/>
</dbReference>
<dbReference type="Pfam" id="PF11734">
    <property type="entry name" value="TilS_C"/>
    <property type="match status" value="1"/>
</dbReference>
<keyword evidence="6 8" id="KW-0067">ATP-binding</keyword>
<dbReference type="SUPFAM" id="SSF82829">
    <property type="entry name" value="MesJ substrate recognition domain-like"/>
    <property type="match status" value="1"/>
</dbReference>
<dbReference type="GO" id="GO:0005524">
    <property type="term" value="F:ATP binding"/>
    <property type="evidence" value="ECO:0007669"/>
    <property type="project" value="UniProtKB-UniRule"/>
</dbReference>
<proteinExistence type="inferred from homology"/>
<evidence type="ECO:0000256" key="1">
    <source>
        <dbReference type="ARBA" id="ARBA00004496"/>
    </source>
</evidence>
<dbReference type="InterPro" id="IPR011063">
    <property type="entry name" value="TilS/TtcA_N"/>
</dbReference>
<protein>
    <recommendedName>
        <fullName evidence="8">tRNA(Ile)-lysidine synthase</fullName>
        <ecNumber evidence="8">6.3.4.19</ecNumber>
    </recommendedName>
    <alternativeName>
        <fullName evidence="8">tRNA(Ile)-2-lysyl-cytidine synthase</fullName>
    </alternativeName>
    <alternativeName>
        <fullName evidence="8">tRNA(Ile)-lysidine synthetase</fullName>
    </alternativeName>
</protein>
<keyword evidence="5 8" id="KW-0547">Nucleotide-binding</keyword>
<gene>
    <name evidence="8" type="primary">tilS</name>
    <name evidence="10" type="ORF">B5F17_00480</name>
</gene>
<dbReference type="SUPFAM" id="SSF56037">
    <property type="entry name" value="PheT/TilS domain"/>
    <property type="match status" value="1"/>
</dbReference>
<organism evidence="10 11">
    <name type="scientific">Butyricicoccus pullicaecorum</name>
    <dbReference type="NCBI Taxonomy" id="501571"/>
    <lineage>
        <taxon>Bacteria</taxon>
        <taxon>Bacillati</taxon>
        <taxon>Bacillota</taxon>
        <taxon>Clostridia</taxon>
        <taxon>Eubacteriales</taxon>
        <taxon>Butyricicoccaceae</taxon>
        <taxon>Butyricicoccus</taxon>
    </lineage>
</organism>
<dbReference type="NCBIfam" id="TIGR02433">
    <property type="entry name" value="lysidine_TilS_C"/>
    <property type="match status" value="1"/>
</dbReference>
<dbReference type="EMBL" id="NFKK01000001">
    <property type="protein sequence ID" value="OUP54408.1"/>
    <property type="molecule type" value="Genomic_DNA"/>
</dbReference>
<dbReference type="GO" id="GO:0006400">
    <property type="term" value="P:tRNA modification"/>
    <property type="evidence" value="ECO:0007669"/>
    <property type="project" value="UniProtKB-UniRule"/>
</dbReference>
<dbReference type="Gene3D" id="3.40.50.620">
    <property type="entry name" value="HUPs"/>
    <property type="match status" value="1"/>
</dbReference>
<feature type="domain" description="Lysidine-tRNA(Ile) synthetase C-terminal" evidence="9">
    <location>
        <begin position="369"/>
        <end position="439"/>
    </location>
</feature>
<dbReference type="GO" id="GO:0032267">
    <property type="term" value="F:tRNA(Ile)-lysidine synthase activity"/>
    <property type="evidence" value="ECO:0007669"/>
    <property type="project" value="UniProtKB-EC"/>
</dbReference>
<comment type="function">
    <text evidence="8">Ligates lysine onto the cytidine present at position 34 of the AUA codon-specific tRNA(Ile) that contains the anticodon CAU, in an ATP-dependent manner. Cytidine is converted to lysidine, thus changing the amino acid specificity of the tRNA from methionine to isoleucine.</text>
</comment>
<dbReference type="InterPro" id="IPR012795">
    <property type="entry name" value="tRNA_Ile_lys_synt_N"/>
</dbReference>
<dbReference type="Pfam" id="PF01171">
    <property type="entry name" value="ATP_bind_3"/>
    <property type="match status" value="1"/>
</dbReference>
<dbReference type="SUPFAM" id="SSF52402">
    <property type="entry name" value="Adenine nucleotide alpha hydrolases-like"/>
    <property type="match status" value="1"/>
</dbReference>
<dbReference type="InterPro" id="IPR012796">
    <property type="entry name" value="Lysidine-tRNA-synth_C"/>
</dbReference>
<keyword evidence="3 8" id="KW-0436">Ligase</keyword>
<dbReference type="InterPro" id="IPR014729">
    <property type="entry name" value="Rossmann-like_a/b/a_fold"/>
</dbReference>
<keyword evidence="4 8" id="KW-0819">tRNA processing</keyword>
<dbReference type="Proteomes" id="UP000195897">
    <property type="component" value="Unassembled WGS sequence"/>
</dbReference>
<dbReference type="GO" id="GO:0005737">
    <property type="term" value="C:cytoplasm"/>
    <property type="evidence" value="ECO:0007669"/>
    <property type="project" value="UniProtKB-SubCell"/>
</dbReference>
<feature type="binding site" evidence="8">
    <location>
        <begin position="28"/>
        <end position="33"/>
    </location>
    <ligand>
        <name>ATP</name>
        <dbReference type="ChEBI" id="CHEBI:30616"/>
    </ligand>
</feature>
<evidence type="ECO:0000256" key="8">
    <source>
        <dbReference type="HAMAP-Rule" id="MF_01161"/>
    </source>
</evidence>
<evidence type="ECO:0000256" key="7">
    <source>
        <dbReference type="ARBA" id="ARBA00048539"/>
    </source>
</evidence>
<dbReference type="NCBIfam" id="TIGR02432">
    <property type="entry name" value="lysidine_TilS_N"/>
    <property type="match status" value="1"/>
</dbReference>
<evidence type="ECO:0000256" key="4">
    <source>
        <dbReference type="ARBA" id="ARBA00022694"/>
    </source>
</evidence>
<comment type="similarity">
    <text evidence="8">Belongs to the tRNA(Ile)-lysidine synthase family.</text>
</comment>
<accession>A0A1Y4LCF9</accession>
<evidence type="ECO:0000256" key="5">
    <source>
        <dbReference type="ARBA" id="ARBA00022741"/>
    </source>
</evidence>
<dbReference type="SMART" id="SM00977">
    <property type="entry name" value="TilS_C"/>
    <property type="match status" value="1"/>
</dbReference>
<reference evidence="11" key="1">
    <citation type="submission" date="2017-04" db="EMBL/GenBank/DDBJ databases">
        <title>Function of individual gut microbiota members based on whole genome sequencing of pure cultures obtained from chicken caecum.</title>
        <authorList>
            <person name="Medvecky M."/>
            <person name="Cejkova D."/>
            <person name="Polansky O."/>
            <person name="Karasova D."/>
            <person name="Kubasova T."/>
            <person name="Cizek A."/>
            <person name="Rychlik I."/>
        </authorList>
    </citation>
    <scope>NUCLEOTIDE SEQUENCE [LARGE SCALE GENOMIC DNA]</scope>
    <source>
        <strain evidence="11">An180</strain>
    </source>
</reference>
<comment type="domain">
    <text evidence="8">The N-terminal region contains the highly conserved SGGXDS motif, predicted to be a P-loop motif involved in ATP binding.</text>
</comment>
<sequence>MNLEQQAAHTIARYDMLRPGQPVLAALSGGADSVALVCVLRALGYPVRAYHLNHCLRGEESERDADFVHSLCIKLDVPLTLEREDATAYAAQTGESVETAARKLRYARLSGCAARQGITRIATAHTADDNLETMLFHLARGTGTRGMAGIPPVRGEIVRPLWTATRAEVEAYLSGLGQDFVVDSSNLSLDYTRNRIRHTVVPALRTVNPGCTGAAIRLAEQLRRDDDALCILAERALGQGSPSEGIALAAFDQLPAIQSRMLTALLRRAGVPMQQVSERHIGLMTGLLAPGGDRCCNLPAGFRAYREQGRLRILFEPERASVPLFDGFRGRLWDSSTILTVNTKKPGEVFHKTCDTFLADCGTIHFGTLAVRPAAPGDRLTLPGARGARQLKRLFADLSVPLSVRSRLAVIADQNGVILAQGVGIDQSRVPRGGKILEFRFEGL</sequence>
<evidence type="ECO:0000256" key="3">
    <source>
        <dbReference type="ARBA" id="ARBA00022598"/>
    </source>
</evidence>
<comment type="caution">
    <text evidence="10">The sequence shown here is derived from an EMBL/GenBank/DDBJ whole genome shotgun (WGS) entry which is preliminary data.</text>
</comment>
<evidence type="ECO:0000313" key="10">
    <source>
        <dbReference type="EMBL" id="OUP54408.1"/>
    </source>
</evidence>
<evidence type="ECO:0000256" key="6">
    <source>
        <dbReference type="ARBA" id="ARBA00022840"/>
    </source>
</evidence>
<keyword evidence="2 8" id="KW-0963">Cytoplasm</keyword>
<comment type="subcellular location">
    <subcellularLocation>
        <location evidence="1 8">Cytoplasm</location>
    </subcellularLocation>
</comment>